<evidence type="ECO:0000313" key="3">
    <source>
        <dbReference type="Proteomes" id="UP001597260"/>
    </source>
</evidence>
<sequence>MFRRTTLRRRVAVAATVGAGLAVMLGPVTPAQAIPSCKYGYQCTYTYYSSASMETVVGGHTRFCDGTTDTFGTTSRWLQFTTAKCNDPV</sequence>
<dbReference type="InterPro" id="IPR046256">
    <property type="entry name" value="DUF6289"/>
</dbReference>
<feature type="signal peptide" evidence="1">
    <location>
        <begin position="1"/>
        <end position="33"/>
    </location>
</feature>
<gene>
    <name evidence="2" type="ORF">ACFQ4H_00510</name>
</gene>
<dbReference type="RefSeq" id="WP_377565535.1">
    <property type="nucleotide sequence ID" value="NZ_JBHTMP010000001.1"/>
</dbReference>
<name>A0ABW3Y7N0_9ACTN</name>
<comment type="caution">
    <text evidence="2">The sequence shown here is derived from an EMBL/GenBank/DDBJ whole genome shotgun (WGS) entry which is preliminary data.</text>
</comment>
<dbReference type="PROSITE" id="PS51318">
    <property type="entry name" value="TAT"/>
    <property type="match status" value="1"/>
</dbReference>
<dbReference type="EMBL" id="JBHTMP010000001">
    <property type="protein sequence ID" value="MFD1319562.1"/>
    <property type="molecule type" value="Genomic_DNA"/>
</dbReference>
<dbReference type="Proteomes" id="UP001597260">
    <property type="component" value="Unassembled WGS sequence"/>
</dbReference>
<reference evidence="3" key="1">
    <citation type="journal article" date="2019" name="Int. J. Syst. Evol. Microbiol.">
        <title>The Global Catalogue of Microorganisms (GCM) 10K type strain sequencing project: providing services to taxonomists for standard genome sequencing and annotation.</title>
        <authorList>
            <consortium name="The Broad Institute Genomics Platform"/>
            <consortium name="The Broad Institute Genome Sequencing Center for Infectious Disease"/>
            <person name="Wu L."/>
            <person name="Ma J."/>
        </authorList>
    </citation>
    <scope>NUCLEOTIDE SEQUENCE [LARGE SCALE GENOMIC DNA]</scope>
    <source>
        <strain evidence="3">JCM 31037</strain>
    </source>
</reference>
<accession>A0ABW3Y7N0</accession>
<evidence type="ECO:0000256" key="1">
    <source>
        <dbReference type="SAM" id="SignalP"/>
    </source>
</evidence>
<dbReference type="InterPro" id="IPR006311">
    <property type="entry name" value="TAT_signal"/>
</dbReference>
<feature type="chain" id="PRO_5045458117" evidence="1">
    <location>
        <begin position="34"/>
        <end position="89"/>
    </location>
</feature>
<evidence type="ECO:0000313" key="2">
    <source>
        <dbReference type="EMBL" id="MFD1319562.1"/>
    </source>
</evidence>
<keyword evidence="3" id="KW-1185">Reference proteome</keyword>
<protein>
    <submittedName>
        <fullName evidence="2">DUF6289 family protein</fullName>
    </submittedName>
</protein>
<organism evidence="2 3">
    <name type="scientific">Micromonospora sonneratiae</name>
    <dbReference type="NCBI Taxonomy" id="1184706"/>
    <lineage>
        <taxon>Bacteria</taxon>
        <taxon>Bacillati</taxon>
        <taxon>Actinomycetota</taxon>
        <taxon>Actinomycetes</taxon>
        <taxon>Micromonosporales</taxon>
        <taxon>Micromonosporaceae</taxon>
        <taxon>Micromonospora</taxon>
    </lineage>
</organism>
<keyword evidence="1" id="KW-0732">Signal</keyword>
<dbReference type="Pfam" id="PF19806">
    <property type="entry name" value="DUF6289"/>
    <property type="match status" value="1"/>
</dbReference>
<proteinExistence type="predicted"/>